<reference evidence="2 3" key="1">
    <citation type="submission" date="2019-04" db="EMBL/GenBank/DDBJ databases">
        <title>Friends and foes A comparative genomics study of 23 Aspergillus species from section Flavi.</title>
        <authorList>
            <consortium name="DOE Joint Genome Institute"/>
            <person name="Kjaerbolling I."/>
            <person name="Vesth T."/>
            <person name="Frisvad J.C."/>
            <person name="Nybo J.L."/>
            <person name="Theobald S."/>
            <person name="Kildgaard S."/>
            <person name="Isbrandt T."/>
            <person name="Kuo A."/>
            <person name="Sato A."/>
            <person name="Lyhne E.K."/>
            <person name="Kogle M.E."/>
            <person name="Wiebenga A."/>
            <person name="Kun R.S."/>
            <person name="Lubbers R.J."/>
            <person name="Makela M.R."/>
            <person name="Barry K."/>
            <person name="Chovatia M."/>
            <person name="Clum A."/>
            <person name="Daum C."/>
            <person name="Haridas S."/>
            <person name="He G."/>
            <person name="LaButti K."/>
            <person name="Lipzen A."/>
            <person name="Mondo S."/>
            <person name="Riley R."/>
            <person name="Salamov A."/>
            <person name="Simmons B.A."/>
            <person name="Magnuson J.K."/>
            <person name="Henrissat B."/>
            <person name="Mortensen U.H."/>
            <person name="Larsen T.O."/>
            <person name="Devries R.P."/>
            <person name="Grigoriev I.V."/>
            <person name="Machida M."/>
            <person name="Baker S.E."/>
            <person name="Andersen M.R."/>
        </authorList>
    </citation>
    <scope>NUCLEOTIDE SEQUENCE [LARGE SCALE GENOMIC DNA]</scope>
    <source>
        <strain evidence="2 3">CBS 151.66</strain>
    </source>
</reference>
<evidence type="ECO:0000313" key="2">
    <source>
        <dbReference type="EMBL" id="KAB8069534.1"/>
    </source>
</evidence>
<protein>
    <submittedName>
        <fullName evidence="2">Uncharacterized protein</fullName>
    </submittedName>
</protein>
<evidence type="ECO:0000256" key="1">
    <source>
        <dbReference type="SAM" id="MobiDB-lite"/>
    </source>
</evidence>
<keyword evidence="3" id="KW-1185">Reference proteome</keyword>
<dbReference type="EMBL" id="ML732337">
    <property type="protein sequence ID" value="KAB8069534.1"/>
    <property type="molecule type" value="Genomic_DNA"/>
</dbReference>
<evidence type="ECO:0000313" key="3">
    <source>
        <dbReference type="Proteomes" id="UP000326565"/>
    </source>
</evidence>
<sequence>MTSPQTVTQVSIFLDTLAEWRDWIEAIKQFSIQKEVWRYVDPDRKDEIPPEPIRPHPTDLKDTYTTLKLLQGGDGLPKIAPTQYNIRSDQSWPANTIVDLDTPRAELTALKKRFELDTEEKKQSLGNKYKKVLNGPSRHEAQDI</sequence>
<accession>A0A5N5WQV6</accession>
<dbReference type="OrthoDB" id="3798177at2759"/>
<gene>
    <name evidence="2" type="ORF">BDV29DRAFT_161364</name>
</gene>
<proteinExistence type="predicted"/>
<dbReference type="AlphaFoldDB" id="A0A5N5WQV6"/>
<feature type="region of interest" description="Disordered" evidence="1">
    <location>
        <begin position="121"/>
        <end position="144"/>
    </location>
</feature>
<dbReference type="Proteomes" id="UP000326565">
    <property type="component" value="Unassembled WGS sequence"/>
</dbReference>
<organism evidence="2 3">
    <name type="scientific">Aspergillus leporis</name>
    <dbReference type="NCBI Taxonomy" id="41062"/>
    <lineage>
        <taxon>Eukaryota</taxon>
        <taxon>Fungi</taxon>
        <taxon>Dikarya</taxon>
        <taxon>Ascomycota</taxon>
        <taxon>Pezizomycotina</taxon>
        <taxon>Eurotiomycetes</taxon>
        <taxon>Eurotiomycetidae</taxon>
        <taxon>Eurotiales</taxon>
        <taxon>Aspergillaceae</taxon>
        <taxon>Aspergillus</taxon>
        <taxon>Aspergillus subgen. Circumdati</taxon>
    </lineage>
</organism>
<name>A0A5N5WQV6_9EURO</name>